<evidence type="ECO:0000259" key="10">
    <source>
        <dbReference type="SMART" id="SM01332"/>
    </source>
</evidence>
<evidence type="ECO:0000256" key="4">
    <source>
        <dbReference type="ARBA" id="ARBA00023127"/>
    </source>
</evidence>
<comment type="caution">
    <text evidence="11">The sequence shown here is derived from an EMBL/GenBank/DDBJ whole genome shotgun (WGS) entry which is preliminary data.</text>
</comment>
<accession>A0A7J7DIF2</accession>
<gene>
    <name evidence="11" type="ORF">HS088_TW06G00179</name>
</gene>
<evidence type="ECO:0000256" key="2">
    <source>
        <dbReference type="ARBA" id="ARBA00011177"/>
    </source>
</evidence>
<dbReference type="GO" id="GO:0051301">
    <property type="term" value="P:cell division"/>
    <property type="evidence" value="ECO:0007669"/>
    <property type="project" value="UniProtKB-KW"/>
</dbReference>
<dbReference type="SMART" id="SM00385">
    <property type="entry name" value="CYCLIN"/>
    <property type="match status" value="1"/>
</dbReference>
<dbReference type="SUPFAM" id="SSF47954">
    <property type="entry name" value="Cyclin-like"/>
    <property type="match status" value="2"/>
</dbReference>
<keyword evidence="12" id="KW-1185">Reference proteome</keyword>
<organism evidence="11 12">
    <name type="scientific">Tripterygium wilfordii</name>
    <name type="common">Thunder God vine</name>
    <dbReference type="NCBI Taxonomy" id="458696"/>
    <lineage>
        <taxon>Eukaryota</taxon>
        <taxon>Viridiplantae</taxon>
        <taxon>Streptophyta</taxon>
        <taxon>Embryophyta</taxon>
        <taxon>Tracheophyta</taxon>
        <taxon>Spermatophyta</taxon>
        <taxon>Magnoliopsida</taxon>
        <taxon>eudicotyledons</taxon>
        <taxon>Gunneridae</taxon>
        <taxon>Pentapetalae</taxon>
        <taxon>rosids</taxon>
        <taxon>fabids</taxon>
        <taxon>Celastrales</taxon>
        <taxon>Celastraceae</taxon>
        <taxon>Tripterygium</taxon>
    </lineage>
</organism>
<dbReference type="Proteomes" id="UP000593562">
    <property type="component" value="Unassembled WGS sequence"/>
</dbReference>
<dbReference type="InParanoid" id="A0A7J7DIF2"/>
<evidence type="ECO:0000256" key="5">
    <source>
        <dbReference type="ARBA" id="ARBA00023306"/>
    </source>
</evidence>
<evidence type="ECO:0000256" key="3">
    <source>
        <dbReference type="ARBA" id="ARBA00022618"/>
    </source>
</evidence>
<dbReference type="InterPro" id="IPR013763">
    <property type="entry name" value="Cyclin-like_dom"/>
</dbReference>
<proteinExistence type="inferred from homology"/>
<dbReference type="Pfam" id="PF02984">
    <property type="entry name" value="Cyclin_C"/>
    <property type="match status" value="1"/>
</dbReference>
<reference evidence="11 12" key="1">
    <citation type="journal article" date="2020" name="Nat. Commun.">
        <title>Genome of Tripterygium wilfordii and identification of cytochrome P450 involved in triptolide biosynthesis.</title>
        <authorList>
            <person name="Tu L."/>
            <person name="Su P."/>
            <person name="Zhang Z."/>
            <person name="Gao L."/>
            <person name="Wang J."/>
            <person name="Hu T."/>
            <person name="Zhou J."/>
            <person name="Zhang Y."/>
            <person name="Zhao Y."/>
            <person name="Liu Y."/>
            <person name="Song Y."/>
            <person name="Tong Y."/>
            <person name="Lu Y."/>
            <person name="Yang J."/>
            <person name="Xu C."/>
            <person name="Jia M."/>
            <person name="Peters R.J."/>
            <person name="Huang L."/>
            <person name="Gao W."/>
        </authorList>
    </citation>
    <scope>NUCLEOTIDE SEQUENCE [LARGE SCALE GENOMIC DNA]</scope>
    <source>
        <strain evidence="12">cv. XIE 37</strain>
        <tissue evidence="11">Leaf</tissue>
    </source>
</reference>
<keyword evidence="5" id="KW-0131">Cell cycle</keyword>
<evidence type="ECO:0000256" key="6">
    <source>
        <dbReference type="ARBA" id="ARBA00032263"/>
    </source>
</evidence>
<evidence type="ECO:0000313" key="12">
    <source>
        <dbReference type="Proteomes" id="UP000593562"/>
    </source>
</evidence>
<feature type="region of interest" description="Disordered" evidence="8">
    <location>
        <begin position="269"/>
        <end position="291"/>
    </location>
</feature>
<dbReference type="FunFam" id="1.10.472.10:FF:000060">
    <property type="entry name" value="D6-type cyclin"/>
    <property type="match status" value="1"/>
</dbReference>
<evidence type="ECO:0000256" key="1">
    <source>
        <dbReference type="ARBA" id="ARBA00009065"/>
    </source>
</evidence>
<sequence length="318" mass="35956">MELDLENPVTSFNDEDSNTLLSLFLIEPDHMLTDDYSKMLKARDFDVSVRREGISSILQISCNFDPFLSYLAVNYLDRFLSSQGIPQPKPWAIKLLSIACVSLAAKMRKTELTFTDIQGVGGFIFDPQSIKRMEFLVLGALKWRMRSITPFAFISYFISLFNIKDPPLMHTLRAQSINIILKAQHDIQLLEFKPSIIAVSALLSASHELFPSQYACLRNAILPCSYVNKESMQQCFNVMQEIAIDGYETVFDEMSSSDTPVNVLDRHFSGSVSEKTNGTTTTASSSSLRTERDIKRRKINGHCNNNNQTVQISQVQHC</sequence>
<dbReference type="PANTHER" id="PTHR10177">
    <property type="entry name" value="CYCLINS"/>
    <property type="match status" value="1"/>
</dbReference>
<dbReference type="CDD" id="cd20544">
    <property type="entry name" value="CYCLIN_AtCycD-like_rpt2"/>
    <property type="match status" value="1"/>
</dbReference>
<dbReference type="EMBL" id="JAAARO010000006">
    <property type="protein sequence ID" value="KAF5746014.1"/>
    <property type="molecule type" value="Genomic_DNA"/>
</dbReference>
<feature type="compositionally biased region" description="Low complexity" evidence="8">
    <location>
        <begin position="273"/>
        <end position="288"/>
    </location>
</feature>
<dbReference type="OrthoDB" id="306099at2759"/>
<feature type="domain" description="Cyclin C-terminal" evidence="10">
    <location>
        <begin position="148"/>
        <end position="263"/>
    </location>
</feature>
<dbReference type="SMART" id="SM01332">
    <property type="entry name" value="Cyclin_C"/>
    <property type="match status" value="1"/>
</dbReference>
<dbReference type="InterPro" id="IPR004367">
    <property type="entry name" value="Cyclin_C-dom"/>
</dbReference>
<feature type="domain" description="Cyclin-like" evidence="9">
    <location>
        <begin position="55"/>
        <end position="139"/>
    </location>
</feature>
<keyword evidence="4 7" id="KW-0195">Cyclin</keyword>
<dbReference type="FunFam" id="1.10.472.10:FF:000040">
    <property type="entry name" value="D6-type cyclin"/>
    <property type="match status" value="1"/>
</dbReference>
<dbReference type="Pfam" id="PF00134">
    <property type="entry name" value="Cyclin_N"/>
    <property type="match status" value="1"/>
</dbReference>
<dbReference type="InterPro" id="IPR036915">
    <property type="entry name" value="Cyclin-like_sf"/>
</dbReference>
<comment type="subunit">
    <text evidence="2">Interacts with the CDC2 protein kinase to form a serine/threonine kinase holoenzyme complex also known as maturation promoting factor (MPF). The cyclin subunit imparts substrate specificity to the complex.</text>
</comment>
<evidence type="ECO:0000256" key="7">
    <source>
        <dbReference type="RuleBase" id="RU000383"/>
    </source>
</evidence>
<dbReference type="InterPro" id="IPR006671">
    <property type="entry name" value="Cyclin_N"/>
</dbReference>
<evidence type="ECO:0000259" key="9">
    <source>
        <dbReference type="SMART" id="SM00385"/>
    </source>
</evidence>
<evidence type="ECO:0000256" key="8">
    <source>
        <dbReference type="SAM" id="MobiDB-lite"/>
    </source>
</evidence>
<dbReference type="InterPro" id="IPR039361">
    <property type="entry name" value="Cyclin"/>
</dbReference>
<protein>
    <recommendedName>
        <fullName evidence="6">B-like cyclin</fullName>
    </recommendedName>
</protein>
<comment type="similarity">
    <text evidence="1">Belongs to the cyclin family. Cyclin D subfamily.</text>
</comment>
<keyword evidence="3" id="KW-0132">Cell division</keyword>
<evidence type="ECO:0000313" key="11">
    <source>
        <dbReference type="EMBL" id="KAF5746014.1"/>
    </source>
</evidence>
<dbReference type="FunCoup" id="A0A7J7DIF2">
    <property type="interactions" value="390"/>
</dbReference>
<dbReference type="Gene3D" id="1.10.472.10">
    <property type="entry name" value="Cyclin-like"/>
    <property type="match status" value="2"/>
</dbReference>
<dbReference type="AlphaFoldDB" id="A0A7J7DIF2"/>
<name>A0A7J7DIF2_TRIWF</name>